<sequence length="729" mass="80929">MSFNLRPLLFILALLLSAPQVFAQRAAKNTAILLADDVRLIDDDTLVATGNVEATYQGKRLNAQSITYRRSADTLTITGPITLQDETGILMLASSAELDRDLQNGILRGARMVLDDQVQLAAAQVALAGGRYTQLYKAAVTSCRVCNSSKPPLWQIRARKVVHDKEKQQLYFSGAQFLVFDTPVFYLPRLRLPDPTLKRATGFLIPSVHNSTRLGNGVKVPYFIKIGDQRDLTLTPFLTTKTRTLELRYRQAFRNGDVEFNGAVSDDDFGRDHTKVYVFGNGRFDLPADFRLTFDIEATNDDTYLLDYDFSDKDRLDSQIAIARTKRDEFIRGAITNFHSLRVNESNATLPTFVGDAEYERRLHPGGAFGGELRFAASLHSAYRTSDLNTDGADFDLYADGRDITRFNTSASWQRNWTLAGGIRAQVFTGVDLDSFQISQAGNTSRSDATEITPSGAIRLRWPLLKVSGTGAAHVIEPMAMLSWIGGSNPNVPNDESTRVEFDEGNLLSLSRFPSPDRRERGLSAAYGISWSRFDPKGWQSSLVFGQVIRDETLFEPNGSGLTSFTSSSGLQNKSSDFLAAGQIKTANGITITSRGIFDEKFNATKAETRASWNNKLADIGATYIWLQRDFFENRPGAVSEVAFDGSYRVARNWTASANWRYDLARNQNVRAGLGMKYTNECVEIALSASRRFTSSTILAPSTSFGLTVAIRGFSTRTQDKSFVRSCRK</sequence>
<dbReference type="PANTHER" id="PTHR30189:SF1">
    <property type="entry name" value="LPS-ASSEMBLY PROTEIN LPTD"/>
    <property type="match status" value="1"/>
</dbReference>
<feature type="domain" description="LptD C-terminal" evidence="1">
    <location>
        <begin position="275"/>
        <end position="654"/>
    </location>
</feature>
<dbReference type="HAMAP" id="MF_01411">
    <property type="entry name" value="LPS_assembly_LptD"/>
    <property type="match status" value="1"/>
</dbReference>
<dbReference type="InterPro" id="IPR050218">
    <property type="entry name" value="LptD"/>
</dbReference>
<dbReference type="Pfam" id="PF04453">
    <property type="entry name" value="LptD"/>
    <property type="match status" value="1"/>
</dbReference>
<gene>
    <name evidence="2" type="ORF">MNBD_ALPHA07-1982</name>
</gene>
<evidence type="ECO:0000259" key="1">
    <source>
        <dbReference type="Pfam" id="PF04453"/>
    </source>
</evidence>
<dbReference type="GO" id="GO:0043165">
    <property type="term" value="P:Gram-negative-bacterium-type cell outer membrane assembly"/>
    <property type="evidence" value="ECO:0007669"/>
    <property type="project" value="InterPro"/>
</dbReference>
<organism evidence="2">
    <name type="scientific">hydrothermal vent metagenome</name>
    <dbReference type="NCBI Taxonomy" id="652676"/>
    <lineage>
        <taxon>unclassified sequences</taxon>
        <taxon>metagenomes</taxon>
        <taxon>ecological metagenomes</taxon>
    </lineage>
</organism>
<dbReference type="GO" id="GO:1990351">
    <property type="term" value="C:transporter complex"/>
    <property type="evidence" value="ECO:0007669"/>
    <property type="project" value="TreeGrafter"/>
</dbReference>
<dbReference type="InterPro" id="IPR007543">
    <property type="entry name" value="LptD_C"/>
</dbReference>
<dbReference type="PANTHER" id="PTHR30189">
    <property type="entry name" value="LPS-ASSEMBLY PROTEIN"/>
    <property type="match status" value="1"/>
</dbReference>
<dbReference type="GO" id="GO:0009279">
    <property type="term" value="C:cell outer membrane"/>
    <property type="evidence" value="ECO:0007669"/>
    <property type="project" value="InterPro"/>
</dbReference>
<reference evidence="2" key="1">
    <citation type="submission" date="2018-06" db="EMBL/GenBank/DDBJ databases">
        <authorList>
            <person name="Zhirakovskaya E."/>
        </authorList>
    </citation>
    <scope>NUCLEOTIDE SEQUENCE</scope>
</reference>
<dbReference type="EMBL" id="UOEG01000226">
    <property type="protein sequence ID" value="VAW01419.1"/>
    <property type="molecule type" value="Genomic_DNA"/>
</dbReference>
<proteinExistence type="inferred from homology"/>
<protein>
    <submittedName>
        <fullName evidence="2">LPS-assembly protein LptD @ Organic solvent tolerance protein</fullName>
    </submittedName>
</protein>
<evidence type="ECO:0000313" key="2">
    <source>
        <dbReference type="EMBL" id="VAW01419.1"/>
    </source>
</evidence>
<accession>A0A3B0SL31</accession>
<name>A0A3B0SL31_9ZZZZ</name>
<dbReference type="InterPro" id="IPR020889">
    <property type="entry name" value="LipoPS_assembly_LptD"/>
</dbReference>
<dbReference type="AlphaFoldDB" id="A0A3B0SL31"/>
<dbReference type="GO" id="GO:0015920">
    <property type="term" value="P:lipopolysaccharide transport"/>
    <property type="evidence" value="ECO:0007669"/>
    <property type="project" value="InterPro"/>
</dbReference>